<dbReference type="EMBL" id="FUEG01000002">
    <property type="protein sequence ID" value="SJL00377.1"/>
    <property type="molecule type" value="Genomic_DNA"/>
</dbReference>
<feature type="compositionally biased region" description="Polar residues" evidence="1">
    <location>
        <begin position="468"/>
        <end position="477"/>
    </location>
</feature>
<feature type="compositionally biased region" description="Low complexity" evidence="1">
    <location>
        <begin position="362"/>
        <end position="373"/>
    </location>
</feature>
<feature type="compositionally biased region" description="Acidic residues" evidence="1">
    <location>
        <begin position="929"/>
        <end position="948"/>
    </location>
</feature>
<feature type="region of interest" description="Disordered" evidence="1">
    <location>
        <begin position="1"/>
        <end position="111"/>
    </location>
</feature>
<feature type="compositionally biased region" description="Polar residues" evidence="1">
    <location>
        <begin position="1"/>
        <end position="14"/>
    </location>
</feature>
<feature type="compositionally biased region" description="Basic and acidic residues" evidence="1">
    <location>
        <begin position="302"/>
        <end position="320"/>
    </location>
</feature>
<accession>A0A284QV85</accession>
<feature type="compositionally biased region" description="Basic and acidic residues" evidence="1">
    <location>
        <begin position="341"/>
        <end position="352"/>
    </location>
</feature>
<feature type="compositionally biased region" description="Polar residues" evidence="1">
    <location>
        <begin position="716"/>
        <end position="729"/>
    </location>
</feature>
<protein>
    <submittedName>
        <fullName evidence="2">Uncharacterized protein</fullName>
    </submittedName>
</protein>
<dbReference type="Proteomes" id="UP000219338">
    <property type="component" value="Unassembled WGS sequence"/>
</dbReference>
<keyword evidence="3" id="KW-1185">Reference proteome</keyword>
<feature type="compositionally biased region" description="Polar residues" evidence="1">
    <location>
        <begin position="172"/>
        <end position="196"/>
    </location>
</feature>
<feature type="compositionally biased region" description="Low complexity" evidence="1">
    <location>
        <begin position="583"/>
        <end position="593"/>
    </location>
</feature>
<sequence>MPSAPNLSQNNVPGQESLRPPSHPAPLRRSPRLSSPIPETPDVSRQEEHFITAVGEVLQESRPVTPENEQMPNDEPSSVLASRIMRAHDNPSPPPQGINGDASPGKEFSIFPSVDVLESPMLPLRSLFGGPESPNQVPLPPPSPPILTNLPSPIPTTPSVRDISQPDLISFDSFSNTPAGPSVPACSTSLLDSSPAGSLFSEGEQAAIAPSPLRNVESANADLEPETFSEEQYVVDTLVPTDENPTIPIASTSTAVQEPVDNPPTPVRRSSRPRRSLLPNALSPIREKLPVAHSPDYNEAVPKTESKGKANETAFPRESELSEQSEESAVPMTPRTRPGRRRDGSPTRRRAGDVPGISRRQLASLSPSSANLLGHLPSVLRPSPSDASMTPSTPQLLALPLPATLPASSNRPIRFPSPTRQAQLLSPERPQFRLPLGDPNRTPARRIPLEQAVAQGQLSPQRAAIFSNPRTDNSGSLFNIPPSDSPPRRVPLTAPESPMRASKWGGVRLGGKSPERSRSVEPQAVTRPTATFLKGKQRSGSAEPTSHPSWTVSTKLGPPRKLPFPISASRPQLPSSIPEETADPPSAAPTTTTIDGGSGNEHTVPTPLATPQSQTFKSNLRQPSVSTSKIPRKKPYARPGVASASRFAEPQAVKSSRTAGLRKDDLSVLASKKGSTLGLGHSMPTTTNLKRKRGPDPLSSPSRPVSTVVRQVPRRITSSSPTRKPSQRTLKLHLVSENDSRLRPTESPAPALPPSPRNIETVQQLSGTPPVENSAVTDALPSPSAEPSSESAQLVGTSSPVAPPVPEPPPPGVRRTTRVRKSIHPGIDLFSRPSDAPPPRPRPRKPRVEDPLFAGMTSIALRQLTSSNTVKNQVYLAATLETEIIRKEGARPDSPIMKARTVSQKEADEKGRLRKERAERRARKLNGENQEDEEENLSTLEEDDDYDQLDSSPVRAGRHRRGPGEEEDYVTPVRPPSMKERLAEEADARGKKHVKWDRGLSTAIFVDELKLQNINVPKESDIKKSCLAPTAKVNNVVLLICVILDMFIQAIPLDTLGNLPNASSPLKDLIPESVVVQKFVYDSDLPQETEPAVVRSTRSRSKRSKS</sequence>
<feature type="compositionally biased region" description="Low complexity" evidence="1">
    <location>
        <begin position="697"/>
        <end position="715"/>
    </location>
</feature>
<feature type="compositionally biased region" description="Pro residues" evidence="1">
    <location>
        <begin position="801"/>
        <end position="812"/>
    </location>
</feature>
<feature type="compositionally biased region" description="Low complexity" evidence="1">
    <location>
        <begin position="781"/>
        <end position="792"/>
    </location>
</feature>
<feature type="compositionally biased region" description="Polar residues" evidence="1">
    <location>
        <begin position="758"/>
        <end position="767"/>
    </location>
</feature>
<feature type="compositionally biased region" description="Basic and acidic residues" evidence="1">
    <location>
        <begin position="903"/>
        <end position="919"/>
    </location>
</feature>
<reference evidence="3" key="1">
    <citation type="journal article" date="2017" name="Nat. Ecol. Evol.">
        <title>Genome expansion and lineage-specific genetic innovations in the forest pathogenic fungi Armillaria.</title>
        <authorList>
            <person name="Sipos G."/>
            <person name="Prasanna A.N."/>
            <person name="Walter M.C."/>
            <person name="O'Connor E."/>
            <person name="Balint B."/>
            <person name="Krizsan K."/>
            <person name="Kiss B."/>
            <person name="Hess J."/>
            <person name="Varga T."/>
            <person name="Slot J."/>
            <person name="Riley R."/>
            <person name="Boka B."/>
            <person name="Rigling D."/>
            <person name="Barry K."/>
            <person name="Lee J."/>
            <person name="Mihaltcheva S."/>
            <person name="LaButti K."/>
            <person name="Lipzen A."/>
            <person name="Waldron R."/>
            <person name="Moloney N.M."/>
            <person name="Sperisen C."/>
            <person name="Kredics L."/>
            <person name="Vagvoelgyi C."/>
            <person name="Patrignani A."/>
            <person name="Fitzpatrick D."/>
            <person name="Nagy I."/>
            <person name="Doyle S."/>
            <person name="Anderson J.B."/>
            <person name="Grigoriev I.V."/>
            <person name="Gueldener U."/>
            <person name="Muensterkoetter M."/>
            <person name="Nagy L.G."/>
        </authorList>
    </citation>
    <scope>NUCLEOTIDE SEQUENCE [LARGE SCALE GENOMIC DNA]</scope>
    <source>
        <strain evidence="3">C18/9</strain>
    </source>
</reference>
<proteinExistence type="predicted"/>
<dbReference type="OMA" id="MRASKWG"/>
<evidence type="ECO:0000313" key="2">
    <source>
        <dbReference type="EMBL" id="SJL00377.1"/>
    </source>
</evidence>
<feature type="compositionally biased region" description="Polar residues" evidence="1">
    <location>
        <begin position="538"/>
        <end position="554"/>
    </location>
</feature>
<feature type="compositionally biased region" description="Polar residues" evidence="1">
    <location>
        <begin position="609"/>
        <end position="629"/>
    </location>
</feature>
<evidence type="ECO:0000313" key="3">
    <source>
        <dbReference type="Proteomes" id="UP000219338"/>
    </source>
</evidence>
<dbReference type="AlphaFoldDB" id="A0A284QV85"/>
<organism evidence="2 3">
    <name type="scientific">Armillaria ostoyae</name>
    <name type="common">Armillaria root rot fungus</name>
    <dbReference type="NCBI Taxonomy" id="47428"/>
    <lineage>
        <taxon>Eukaryota</taxon>
        <taxon>Fungi</taxon>
        <taxon>Dikarya</taxon>
        <taxon>Basidiomycota</taxon>
        <taxon>Agaricomycotina</taxon>
        <taxon>Agaricomycetes</taxon>
        <taxon>Agaricomycetidae</taxon>
        <taxon>Agaricales</taxon>
        <taxon>Marasmiineae</taxon>
        <taxon>Physalacriaceae</taxon>
        <taxon>Armillaria</taxon>
    </lineage>
</organism>
<gene>
    <name evidence="2" type="ORF">ARMOST_03690</name>
</gene>
<feature type="region of interest" description="Disordered" evidence="1">
    <location>
        <begin position="891"/>
        <end position="990"/>
    </location>
</feature>
<evidence type="ECO:0000256" key="1">
    <source>
        <dbReference type="SAM" id="MobiDB-lite"/>
    </source>
</evidence>
<feature type="region of interest" description="Disordered" evidence="1">
    <location>
        <begin position="672"/>
        <end position="851"/>
    </location>
</feature>
<dbReference type="STRING" id="47428.A0A284QV85"/>
<feature type="region of interest" description="Disordered" evidence="1">
    <location>
        <begin position="466"/>
        <end position="660"/>
    </location>
</feature>
<feature type="compositionally biased region" description="Polar residues" evidence="1">
    <location>
        <begin position="67"/>
        <end position="80"/>
    </location>
</feature>
<dbReference type="OrthoDB" id="2148418at2759"/>
<feature type="compositionally biased region" description="Basic and acidic residues" evidence="1">
    <location>
        <begin position="977"/>
        <end position="989"/>
    </location>
</feature>
<feature type="region of interest" description="Disordered" evidence="1">
    <location>
        <begin position="123"/>
        <end position="394"/>
    </location>
</feature>
<feature type="compositionally biased region" description="Basic and acidic residues" evidence="1">
    <location>
        <begin position="734"/>
        <end position="744"/>
    </location>
</feature>
<name>A0A284QV85_ARMOS</name>